<keyword evidence="4 6" id="KW-0949">S-adenosyl-L-methionine</keyword>
<dbReference type="PROSITE" id="PS51679">
    <property type="entry name" value="SAM_MT_C5"/>
    <property type="match status" value="1"/>
</dbReference>
<dbReference type="REBASE" id="261388">
    <property type="entry name" value="M.Esp3246ORFFP"/>
</dbReference>
<evidence type="ECO:0000256" key="2">
    <source>
        <dbReference type="ARBA" id="ARBA00022603"/>
    </source>
</evidence>
<dbReference type="Gene3D" id="3.90.120.10">
    <property type="entry name" value="DNA Methylase, subunit A, domain 2"/>
    <property type="match status" value="1"/>
</dbReference>
<dbReference type="InterPro" id="IPR018117">
    <property type="entry name" value="C5_DNA_meth_AS"/>
</dbReference>
<keyword evidence="5" id="KW-0680">Restriction system</keyword>
<dbReference type="EC" id="2.1.1.37" evidence="1"/>
<feature type="region of interest" description="Disordered" evidence="7">
    <location>
        <begin position="318"/>
        <end position="348"/>
    </location>
</feature>
<dbReference type="PROSITE" id="PS00094">
    <property type="entry name" value="C5_MTASE_1"/>
    <property type="match status" value="1"/>
</dbReference>
<dbReference type="EMBL" id="CP031166">
    <property type="protein sequence ID" value="AXV10180.1"/>
    <property type="molecule type" value="Genomic_DNA"/>
</dbReference>
<dbReference type="InterPro" id="IPR001525">
    <property type="entry name" value="C5_MeTfrase"/>
</dbReference>
<keyword evidence="9" id="KW-1185">Reference proteome</keyword>
<feature type="compositionally biased region" description="Polar residues" evidence="7">
    <location>
        <begin position="1"/>
        <end position="14"/>
    </location>
</feature>
<dbReference type="AlphaFoldDB" id="A0A346Y6T3"/>
<name>A0A346Y6T3_9ACTN</name>
<dbReference type="PANTHER" id="PTHR10629:SF52">
    <property type="entry name" value="DNA (CYTOSINE-5)-METHYLTRANSFERASE 1"/>
    <property type="match status" value="1"/>
</dbReference>
<keyword evidence="3 6" id="KW-0808">Transferase</keyword>
<protein>
    <recommendedName>
        <fullName evidence="1">DNA (cytosine-5-)-methyltransferase</fullName>
        <ecNumber evidence="1">2.1.1.37</ecNumber>
    </recommendedName>
</protein>
<feature type="region of interest" description="Disordered" evidence="7">
    <location>
        <begin position="1"/>
        <end position="20"/>
    </location>
</feature>
<evidence type="ECO:0000256" key="7">
    <source>
        <dbReference type="SAM" id="MobiDB-lite"/>
    </source>
</evidence>
<dbReference type="GO" id="GO:0009307">
    <property type="term" value="P:DNA restriction-modification system"/>
    <property type="evidence" value="ECO:0007669"/>
    <property type="project" value="UniProtKB-KW"/>
</dbReference>
<keyword evidence="2 6" id="KW-0489">Methyltransferase</keyword>
<proteinExistence type="inferred from homology"/>
<accession>A0A346Y6T3</accession>
<evidence type="ECO:0000256" key="6">
    <source>
        <dbReference type="PROSITE-ProRule" id="PRU01016"/>
    </source>
</evidence>
<dbReference type="GO" id="GO:0003886">
    <property type="term" value="F:DNA (cytosine-5-)-methyltransferase activity"/>
    <property type="evidence" value="ECO:0007669"/>
    <property type="project" value="UniProtKB-EC"/>
</dbReference>
<comment type="similarity">
    <text evidence="6">Belongs to the class I-like SAM-binding methyltransferase superfamily. C5-methyltransferase family.</text>
</comment>
<reference evidence="8 9" key="1">
    <citation type="submission" date="2018-09" db="EMBL/GenBank/DDBJ databases">
        <title>Complete genome sequence of Euzebya sp. DY32-46 isolated from seawater of Pacific Ocean.</title>
        <authorList>
            <person name="Xu L."/>
            <person name="Wu Y.-H."/>
            <person name="Xu X.-W."/>
        </authorList>
    </citation>
    <scope>NUCLEOTIDE SEQUENCE [LARGE SCALE GENOMIC DNA]</scope>
    <source>
        <strain evidence="8 9">DY32-46</strain>
        <plasmid evidence="9">pedy32-46i</plasmid>
    </source>
</reference>
<sequence length="412" mass="43725">MAAATYSANHTATDPISDWRTAGDHAARPIIEQLDTGICLAGVEEVVADPDAVAWLAAADIDAIVGGPPCQGFSMNGTRTDGDPRDTLVWPMLQLVERLAPRFVVIENVEGMAAAKGDGKAVFDAAGEHLAALGYAVQPCTVDAAHYAVPQSRRRLLLIADLGRPAGVREPFDSGDATGLLAPPDLFPVPTTPHRPITVAEALFDIDCDGYTTGPDDLGVYGSNVAGRWRAARRAGRTDPLPNHELTRHSPTVVQRYRLLLAVHAAGLDPRLIPAAAKANDPSLLAPYDTLSVAGVCQPGETVAEAAWRLRSRKRTQRVWDPDKPAPTLGTQSQDWIHPTAPRNPSPREMARLQSFPDGYLLRGKVHTGGLKRRVETPTLTQVGNAVPPLLGEAIGKCLAAAVTAACLPLAA</sequence>
<feature type="active site" evidence="6">
    <location>
        <position position="70"/>
    </location>
</feature>
<dbReference type="PANTHER" id="PTHR10629">
    <property type="entry name" value="CYTOSINE-SPECIFIC METHYLTRANSFERASE"/>
    <property type="match status" value="1"/>
</dbReference>
<gene>
    <name evidence="8" type="ORF">DVS28_b0440</name>
</gene>
<dbReference type="InterPro" id="IPR029063">
    <property type="entry name" value="SAM-dependent_MTases_sf"/>
</dbReference>
<evidence type="ECO:0000256" key="5">
    <source>
        <dbReference type="ARBA" id="ARBA00022747"/>
    </source>
</evidence>
<dbReference type="Proteomes" id="UP000264006">
    <property type="component" value="Plasmid pEDY32-46I"/>
</dbReference>
<keyword evidence="8" id="KW-0614">Plasmid</keyword>
<organism evidence="8 9">
    <name type="scientific">Euzebya pacifica</name>
    <dbReference type="NCBI Taxonomy" id="1608957"/>
    <lineage>
        <taxon>Bacteria</taxon>
        <taxon>Bacillati</taxon>
        <taxon>Actinomycetota</taxon>
        <taxon>Nitriliruptoria</taxon>
        <taxon>Euzebyales</taxon>
    </lineage>
</organism>
<evidence type="ECO:0000313" key="9">
    <source>
        <dbReference type="Proteomes" id="UP000264006"/>
    </source>
</evidence>
<dbReference type="Pfam" id="PF00145">
    <property type="entry name" value="DNA_methylase"/>
    <property type="match status" value="2"/>
</dbReference>
<evidence type="ECO:0000313" key="8">
    <source>
        <dbReference type="EMBL" id="AXV10180.1"/>
    </source>
</evidence>
<dbReference type="GO" id="GO:0032259">
    <property type="term" value="P:methylation"/>
    <property type="evidence" value="ECO:0007669"/>
    <property type="project" value="UniProtKB-KW"/>
</dbReference>
<geneLocation type="plasmid" evidence="9">
    <name>pedy32-46i</name>
</geneLocation>
<evidence type="ECO:0000256" key="1">
    <source>
        <dbReference type="ARBA" id="ARBA00011975"/>
    </source>
</evidence>
<dbReference type="SUPFAM" id="SSF53335">
    <property type="entry name" value="S-adenosyl-L-methionine-dependent methyltransferases"/>
    <property type="match status" value="1"/>
</dbReference>
<dbReference type="KEGG" id="euz:DVS28_b0440"/>
<evidence type="ECO:0000256" key="4">
    <source>
        <dbReference type="ARBA" id="ARBA00022691"/>
    </source>
</evidence>
<dbReference type="Gene3D" id="3.40.50.150">
    <property type="entry name" value="Vaccinia Virus protein VP39"/>
    <property type="match status" value="1"/>
</dbReference>
<dbReference type="InterPro" id="IPR050390">
    <property type="entry name" value="C5-Methyltransferase"/>
</dbReference>
<evidence type="ECO:0000256" key="3">
    <source>
        <dbReference type="ARBA" id="ARBA00022679"/>
    </source>
</evidence>